<reference evidence="2" key="1">
    <citation type="journal article" date="2022" name="Environ. Microbiol.">
        <title>Geoalkalibacter halelectricus SAP #1 sp. nov. possessing extracellular electron transfer and mineral#reducing capabilities from a haloalkaline environment.</title>
        <authorList>
            <person name="Yadav S."/>
            <person name="Singh R."/>
            <person name="Sundharam S.S."/>
            <person name="Chaudhary S."/>
            <person name="Krishnamurthi S."/>
            <person name="Patil S.A."/>
        </authorList>
    </citation>
    <scope>NUCLEOTIDE SEQUENCE</scope>
    <source>
        <strain evidence="2">SAP-1</strain>
    </source>
</reference>
<keyword evidence="3" id="KW-1185">Reference proteome</keyword>
<gene>
    <name evidence="2" type="ORF">L9S41_15550</name>
</gene>
<dbReference type="SMART" id="SM00953">
    <property type="entry name" value="RES"/>
    <property type="match status" value="1"/>
</dbReference>
<dbReference type="EMBL" id="CP092109">
    <property type="protein sequence ID" value="UWZ79081.1"/>
    <property type="molecule type" value="Genomic_DNA"/>
</dbReference>
<evidence type="ECO:0000313" key="2">
    <source>
        <dbReference type="EMBL" id="UWZ79081.1"/>
    </source>
</evidence>
<dbReference type="Proteomes" id="UP001060414">
    <property type="component" value="Chromosome"/>
</dbReference>
<dbReference type="InterPro" id="IPR014914">
    <property type="entry name" value="RES_dom"/>
</dbReference>
<evidence type="ECO:0000313" key="3">
    <source>
        <dbReference type="Proteomes" id="UP001060414"/>
    </source>
</evidence>
<accession>A0ABY5ZIX9</accession>
<dbReference type="RefSeq" id="WP_260747436.1">
    <property type="nucleotide sequence ID" value="NZ_CP092109.1"/>
</dbReference>
<evidence type="ECO:0000259" key="1">
    <source>
        <dbReference type="SMART" id="SM00953"/>
    </source>
</evidence>
<feature type="domain" description="RES" evidence="1">
    <location>
        <begin position="14"/>
        <end position="143"/>
    </location>
</feature>
<dbReference type="Pfam" id="PF08808">
    <property type="entry name" value="RES"/>
    <property type="match status" value="1"/>
</dbReference>
<sequence length="155" mass="17576">MHLYRLVPTRYAADLTGEGARLFGGRWSPPGIALIHTAQTVSLATLEYLVHQKSLAQGPCHVSLVIYELPEGVATERMDISSLPEGWDRYPSPTSLWDFGKRWVMENRSVALLVPSAVVPMSPERNVLLNPLHPDFRLLRQVEILPYRFDERLKS</sequence>
<proteinExistence type="predicted"/>
<name>A0ABY5ZIX9_9BACT</name>
<protein>
    <submittedName>
        <fullName evidence="2">RES family NAD+ phosphorylase</fullName>
    </submittedName>
</protein>
<organism evidence="2 3">
    <name type="scientific">Geoalkalibacter halelectricus</name>
    <dbReference type="NCBI Taxonomy" id="2847045"/>
    <lineage>
        <taxon>Bacteria</taxon>
        <taxon>Pseudomonadati</taxon>
        <taxon>Thermodesulfobacteriota</taxon>
        <taxon>Desulfuromonadia</taxon>
        <taxon>Desulfuromonadales</taxon>
        <taxon>Geoalkalibacteraceae</taxon>
        <taxon>Geoalkalibacter</taxon>
    </lineage>
</organism>